<sequence>MFDNILLPIDIHHPESWNKALPLALEAIGKDGQLHILGIVHDLGSALVASYLPPDFEKKALQHMKNDLGEFAKKQVPDHAKVMTHVGHGHVSETILKAAKKVKADAIFMASHPPDELRTFLVGSHANKVVRHAPMPVMVIR</sequence>
<dbReference type="PANTHER" id="PTHR46268:SF6">
    <property type="entry name" value="UNIVERSAL STRESS PROTEIN UP12"/>
    <property type="match status" value="1"/>
</dbReference>
<protein>
    <submittedName>
        <fullName evidence="3">Universal stress protein UspA</fullName>
    </submittedName>
</protein>
<dbReference type="AlphaFoldDB" id="A0A6N6JFI3"/>
<dbReference type="OrthoDB" id="9792500at2"/>
<comment type="similarity">
    <text evidence="1">Belongs to the universal stress protein A family.</text>
</comment>
<evidence type="ECO:0000256" key="1">
    <source>
        <dbReference type="ARBA" id="ARBA00008791"/>
    </source>
</evidence>
<dbReference type="EMBL" id="BLJE01000002">
    <property type="protein sequence ID" value="GFE64905.1"/>
    <property type="molecule type" value="Genomic_DNA"/>
</dbReference>
<evidence type="ECO:0000259" key="2">
    <source>
        <dbReference type="Pfam" id="PF00582"/>
    </source>
</evidence>
<gene>
    <name evidence="3" type="ORF">KIN_19790</name>
</gene>
<accession>A0A6N6JFI3</accession>
<dbReference type="InterPro" id="IPR006016">
    <property type="entry name" value="UspA"/>
</dbReference>
<organism evidence="3 4">
    <name type="scientific">Litoreibacter roseus</name>
    <dbReference type="NCBI Taxonomy" id="2601869"/>
    <lineage>
        <taxon>Bacteria</taxon>
        <taxon>Pseudomonadati</taxon>
        <taxon>Pseudomonadota</taxon>
        <taxon>Alphaproteobacteria</taxon>
        <taxon>Rhodobacterales</taxon>
        <taxon>Roseobacteraceae</taxon>
        <taxon>Litoreibacter</taxon>
    </lineage>
</organism>
<feature type="domain" description="UspA" evidence="2">
    <location>
        <begin position="1"/>
        <end position="141"/>
    </location>
</feature>
<dbReference type="RefSeq" id="WP_159806416.1">
    <property type="nucleotide sequence ID" value="NZ_BLJE01000002.1"/>
</dbReference>
<dbReference type="InterPro" id="IPR014729">
    <property type="entry name" value="Rossmann-like_a/b/a_fold"/>
</dbReference>
<dbReference type="CDD" id="cd00293">
    <property type="entry name" value="USP-like"/>
    <property type="match status" value="1"/>
</dbReference>
<keyword evidence="4" id="KW-1185">Reference proteome</keyword>
<dbReference type="InterPro" id="IPR006015">
    <property type="entry name" value="Universal_stress_UspA"/>
</dbReference>
<proteinExistence type="inferred from homology"/>
<dbReference type="Proteomes" id="UP000436822">
    <property type="component" value="Unassembled WGS sequence"/>
</dbReference>
<evidence type="ECO:0000313" key="3">
    <source>
        <dbReference type="EMBL" id="GFE64905.1"/>
    </source>
</evidence>
<comment type="caution">
    <text evidence="3">The sequence shown here is derived from an EMBL/GenBank/DDBJ whole genome shotgun (WGS) entry which is preliminary data.</text>
</comment>
<dbReference type="SUPFAM" id="SSF52402">
    <property type="entry name" value="Adenine nucleotide alpha hydrolases-like"/>
    <property type="match status" value="1"/>
</dbReference>
<evidence type="ECO:0000313" key="4">
    <source>
        <dbReference type="Proteomes" id="UP000436822"/>
    </source>
</evidence>
<dbReference type="PRINTS" id="PR01438">
    <property type="entry name" value="UNVRSLSTRESS"/>
</dbReference>
<dbReference type="Gene3D" id="3.40.50.620">
    <property type="entry name" value="HUPs"/>
    <property type="match status" value="1"/>
</dbReference>
<dbReference type="PANTHER" id="PTHR46268">
    <property type="entry name" value="STRESS RESPONSE PROTEIN NHAX"/>
    <property type="match status" value="1"/>
</dbReference>
<dbReference type="Pfam" id="PF00582">
    <property type="entry name" value="Usp"/>
    <property type="match status" value="1"/>
</dbReference>
<reference evidence="3 4" key="1">
    <citation type="submission" date="2019-12" db="EMBL/GenBank/DDBJ databases">
        <title>Litoreibacter badius sp. nov., a novel bacteriochlorophyll a-containing bacterium in the genus Litoreibacter.</title>
        <authorList>
            <person name="Kanamuro M."/>
            <person name="Takabe Y."/>
            <person name="Mori K."/>
            <person name="Takaichi S."/>
            <person name="Hanada S."/>
        </authorList>
    </citation>
    <scope>NUCLEOTIDE SEQUENCE [LARGE SCALE GENOMIC DNA]</scope>
    <source>
        <strain evidence="3 4">K6</strain>
    </source>
</reference>
<name>A0A6N6JFI3_9RHOB</name>